<dbReference type="Proteomes" id="UP001107558">
    <property type="component" value="Chromosome 1"/>
</dbReference>
<dbReference type="Pfam" id="PF02779">
    <property type="entry name" value="Transket_pyr"/>
    <property type="match status" value="1"/>
</dbReference>
<dbReference type="CDD" id="cd02016">
    <property type="entry name" value="TPP_E1_OGDC_like"/>
    <property type="match status" value="1"/>
</dbReference>
<dbReference type="PIRSF" id="PIRSF000157">
    <property type="entry name" value="Oxoglu_dh_E1"/>
    <property type="match status" value="1"/>
</dbReference>
<dbReference type="SMART" id="SM00861">
    <property type="entry name" value="Transket_pyr"/>
    <property type="match status" value="1"/>
</dbReference>
<dbReference type="InterPro" id="IPR005475">
    <property type="entry name" value="Transketolase-like_Pyr-bd"/>
</dbReference>
<dbReference type="InterPro" id="IPR011603">
    <property type="entry name" value="2oxoglutarate_DH_E1"/>
</dbReference>
<keyword evidence="8" id="KW-1185">Reference proteome</keyword>
<dbReference type="Pfam" id="PF16870">
    <property type="entry name" value="OxoGdeHyase_C"/>
    <property type="match status" value="1"/>
</dbReference>
<keyword evidence="3" id="KW-0809">Transit peptide</keyword>
<dbReference type="InterPro" id="IPR031717">
    <property type="entry name" value="ODO-1/KGD_C"/>
</dbReference>
<evidence type="ECO:0000259" key="6">
    <source>
        <dbReference type="SMART" id="SM00861"/>
    </source>
</evidence>
<dbReference type="SUPFAM" id="SSF52518">
    <property type="entry name" value="Thiamin diphosphate-binding fold (THDP-binding)"/>
    <property type="match status" value="2"/>
</dbReference>
<dbReference type="Pfam" id="PF00676">
    <property type="entry name" value="E1_dh"/>
    <property type="match status" value="1"/>
</dbReference>
<name>A0A9J6CL77_POLVA</name>
<evidence type="ECO:0000256" key="1">
    <source>
        <dbReference type="ARBA" id="ARBA00001964"/>
    </source>
</evidence>
<dbReference type="NCBIfam" id="NF006914">
    <property type="entry name" value="PRK09404.1"/>
    <property type="match status" value="1"/>
</dbReference>
<reference evidence="7" key="1">
    <citation type="submission" date="2021-03" db="EMBL/GenBank/DDBJ databases">
        <title>Chromosome level genome of the anhydrobiotic midge Polypedilum vanderplanki.</title>
        <authorList>
            <person name="Yoshida Y."/>
            <person name="Kikawada T."/>
            <person name="Gusev O."/>
        </authorList>
    </citation>
    <scope>NUCLEOTIDE SEQUENCE</scope>
    <source>
        <strain evidence="7">NIAS01</strain>
        <tissue evidence="7">Whole body or cell culture</tissue>
    </source>
</reference>
<protein>
    <recommendedName>
        <fullName evidence="6">Transketolase-like pyrimidine-binding domain-containing protein</fullName>
    </recommendedName>
</protein>
<evidence type="ECO:0000313" key="7">
    <source>
        <dbReference type="EMBL" id="KAG5682701.1"/>
    </source>
</evidence>
<organism evidence="7 8">
    <name type="scientific">Polypedilum vanderplanki</name>
    <name type="common">Sleeping chironomid midge</name>
    <dbReference type="NCBI Taxonomy" id="319348"/>
    <lineage>
        <taxon>Eukaryota</taxon>
        <taxon>Metazoa</taxon>
        <taxon>Ecdysozoa</taxon>
        <taxon>Arthropoda</taxon>
        <taxon>Hexapoda</taxon>
        <taxon>Insecta</taxon>
        <taxon>Pterygota</taxon>
        <taxon>Neoptera</taxon>
        <taxon>Endopterygota</taxon>
        <taxon>Diptera</taxon>
        <taxon>Nematocera</taxon>
        <taxon>Chironomoidea</taxon>
        <taxon>Chironomidae</taxon>
        <taxon>Chironominae</taxon>
        <taxon>Polypedilum</taxon>
        <taxon>Polypedilum</taxon>
    </lineage>
</organism>
<feature type="domain" description="Transketolase-like pyrimidine-binding" evidence="6">
    <location>
        <begin position="579"/>
        <end position="782"/>
    </location>
</feature>
<dbReference type="AlphaFoldDB" id="A0A9J6CL77"/>
<dbReference type="Gene3D" id="3.40.50.11610">
    <property type="entry name" value="Multifunctional 2-oxoglutarate metabolism enzyme, C-terminal domain"/>
    <property type="match status" value="1"/>
</dbReference>
<comment type="caution">
    <text evidence="7">The sequence shown here is derived from an EMBL/GenBank/DDBJ whole genome shotgun (WGS) entry which is preliminary data.</text>
</comment>
<keyword evidence="4" id="KW-0560">Oxidoreductase</keyword>
<evidence type="ECO:0000313" key="8">
    <source>
        <dbReference type="Proteomes" id="UP001107558"/>
    </source>
</evidence>
<dbReference type="NCBIfam" id="TIGR00239">
    <property type="entry name" value="2oxo_dh_E1"/>
    <property type="match status" value="1"/>
</dbReference>
<dbReference type="GO" id="GO:0030976">
    <property type="term" value="F:thiamine pyrophosphate binding"/>
    <property type="evidence" value="ECO:0007669"/>
    <property type="project" value="InterPro"/>
</dbReference>
<dbReference type="InterPro" id="IPR001017">
    <property type="entry name" value="DH_E1"/>
</dbReference>
<dbReference type="PANTHER" id="PTHR23152">
    <property type="entry name" value="2-OXOGLUTARATE DEHYDROGENASE"/>
    <property type="match status" value="1"/>
</dbReference>
<evidence type="ECO:0000256" key="4">
    <source>
        <dbReference type="ARBA" id="ARBA00023002"/>
    </source>
</evidence>
<comment type="cofactor">
    <cofactor evidence="1">
        <name>thiamine diphosphate</name>
        <dbReference type="ChEBI" id="CHEBI:58937"/>
    </cofactor>
</comment>
<dbReference type="PANTHER" id="PTHR23152:SF4">
    <property type="entry name" value="2-OXOADIPATE DEHYDROGENASE COMPLEX COMPONENT E1"/>
    <property type="match status" value="1"/>
</dbReference>
<evidence type="ECO:0000256" key="2">
    <source>
        <dbReference type="ARBA" id="ARBA00006936"/>
    </source>
</evidence>
<dbReference type="EMBL" id="JADBJN010000001">
    <property type="protein sequence ID" value="KAG5682701.1"/>
    <property type="molecule type" value="Genomic_DNA"/>
</dbReference>
<dbReference type="InterPro" id="IPR042179">
    <property type="entry name" value="KGD_C_sf"/>
</dbReference>
<dbReference type="InterPro" id="IPR029061">
    <property type="entry name" value="THDP-binding"/>
</dbReference>
<comment type="similarity">
    <text evidence="2">Belongs to the alpha-ketoglutarate dehydrogenase family.</text>
</comment>
<dbReference type="Gene3D" id="3.40.50.970">
    <property type="match status" value="1"/>
</dbReference>
<sequence length="928" mass="105789">MYRNLIKSVQIHNKFVKQLKVFTYAASAYHNESSYYGYRPKVKREWKIPQNYLSARSANANLNAWINAYRLHGHRIATVDPIKWLDGKEEVPELEFSRYGLNESQELTTLEGLVSFSDSTLQTVGDLKKKLAETYCGNVSAEFAYIEDEFEREWFMENYEKLLEEKAFVTNEEKRDLAKTMLQYQEFDRFMNAKLPAIKRYGGEGAEAMVAFFKTLLKNAALDDVSMIVLGMPHRGKLNALVSLFRHRPARIFRKYKGLPEFRDDVKAMMDITNHFSVSEDYEFDGKTVHLSMLANPSHLEAINPVSMGKTRSKQQSLRDGAFNDDQEKLFGTDVINVQLHGDAALAGQGVNQECAMMTYTPNFDIGGTIHMAVNNQIGYTTPGDRGRSSRYCTDIAKSYNAPVIHVNSDDPELVGLVTKLAFKYQRMFRKDIFIDFNCFRRMGHNEVDDPTVTNPCMYKLIRDKKTIPDLYAQKLVDEGIMTAEEVQKICKEQFDYFAAEMQIAESFVPEESYFQKQWEGFIQAPSDITIWDTGVSWDLLSFIGRSSVYYPPNFNIHPHIKKTFINARIKRLVEGNAIDWATAEALAFGSLMYQGHNVRLSGEDVGRGTFAQRHAMLIDQETNEVCVPLNTLKGGLGGKYEVANSILSEEAVLGFEYGMSIDNPNNLVIWESQFGDFYNGAQIIFDQFIASGETKWMTCSGLVMLLPHGMDGMASEHSSCRMERFLQMTDSKETSPDGDDVNFNVIYPTTPAQYFHALRRQIIRNFRKPLVVVGPKTLLRMSEATSTFQDFQPGMHFMNVLPDTIANPKNVKKVIFCSGKHYYALNNERISKNIENVAIIRIESLCPFPVHDIQVELAKYKNATVCIWSQEEHRNMGAWNFIQPRFENMCGRRIKYSGRKEAGTPAVGIGKVHAQEVVYVASHPFSI</sequence>
<dbReference type="GO" id="GO:0016624">
    <property type="term" value="F:oxidoreductase activity, acting on the aldehyde or oxo group of donors, disulfide as acceptor"/>
    <property type="evidence" value="ECO:0007669"/>
    <property type="project" value="InterPro"/>
</dbReference>
<dbReference type="Gene3D" id="3.40.50.12470">
    <property type="match status" value="1"/>
</dbReference>
<evidence type="ECO:0000256" key="5">
    <source>
        <dbReference type="ARBA" id="ARBA00023052"/>
    </source>
</evidence>
<keyword evidence="5" id="KW-0786">Thiamine pyrophosphate</keyword>
<dbReference type="Gene3D" id="1.10.287.1150">
    <property type="entry name" value="TPP helical domain"/>
    <property type="match status" value="1"/>
</dbReference>
<evidence type="ECO:0000256" key="3">
    <source>
        <dbReference type="ARBA" id="ARBA00022946"/>
    </source>
</evidence>
<proteinExistence type="inferred from homology"/>
<accession>A0A9J6CL77</accession>
<dbReference type="OrthoDB" id="413077at2759"/>
<gene>
    <name evidence="7" type="ORF">PVAND_012035</name>
</gene>